<evidence type="ECO:0008006" key="4">
    <source>
        <dbReference type="Google" id="ProtNLM"/>
    </source>
</evidence>
<dbReference type="EMBL" id="AP014854">
    <property type="protein sequence ID" value="BAR98009.1"/>
    <property type="molecule type" value="Genomic_DNA"/>
</dbReference>
<protein>
    <recommendedName>
        <fullName evidence="4">Outer membrane efflux protein</fullName>
    </recommendedName>
</protein>
<reference evidence="1" key="1">
    <citation type="journal article" date="2015" name="Genome Announc.">
        <title>Complete Genome Sequence of the Bacteriochlorophyll b-Producing Photosynthetic Bacterium Blastochloris viridis.</title>
        <authorList>
            <person name="Tsukatani Y."/>
            <person name="Hirose Y."/>
            <person name="Harada J."/>
            <person name="Misawa N."/>
            <person name="Mori K."/>
            <person name="Inoue K."/>
            <person name="Tamiaki H."/>
        </authorList>
    </citation>
    <scope>NUCLEOTIDE SEQUENCE [LARGE SCALE GENOMIC DNA]</scope>
    <source>
        <strain evidence="1">DSM 133</strain>
    </source>
</reference>
<dbReference type="STRING" id="1079.BVIR_904"/>
<evidence type="ECO:0000313" key="2">
    <source>
        <dbReference type="EMBL" id="CUU41359.1"/>
    </source>
</evidence>
<keyword evidence="3" id="KW-1185">Reference proteome</keyword>
<sequence length="116" mass="12596">MVNWGLIFRTRDPDRDRATDAARIAAVQAALAQAIESACRERDGLSRRLEDVRARAAFLYDDQDASHEGRLGALEEQMVVGARRLADLTYQIAAFEALHAEAGNVLAGAPSSSVMP</sequence>
<proteinExistence type="predicted"/>
<gene>
    <name evidence="1" type="ORF">BV133_416</name>
    <name evidence="2" type="ORF">BVIRIDIS_03490</name>
</gene>
<evidence type="ECO:0000313" key="1">
    <source>
        <dbReference type="EMBL" id="BAR98009.1"/>
    </source>
</evidence>
<dbReference type="KEGG" id="bvr:BVIR_904"/>
<name>A0A0H5BAE3_BLAVI</name>
<reference evidence="2" key="2">
    <citation type="submission" date="2015-11" db="EMBL/GenBank/DDBJ databases">
        <authorList>
            <person name="Zhang Y."/>
            <person name="Guo Z."/>
        </authorList>
    </citation>
    <scope>NUCLEOTIDE SEQUENCE</scope>
    <source>
        <strain evidence="2">1</strain>
    </source>
</reference>
<accession>A0A0H5BAE3</accession>
<organism evidence="2 3">
    <name type="scientific">Blastochloris viridis</name>
    <name type="common">Rhodopseudomonas viridis</name>
    <dbReference type="NCBI Taxonomy" id="1079"/>
    <lineage>
        <taxon>Bacteria</taxon>
        <taxon>Pseudomonadati</taxon>
        <taxon>Pseudomonadota</taxon>
        <taxon>Alphaproteobacteria</taxon>
        <taxon>Hyphomicrobiales</taxon>
        <taxon>Blastochloridaceae</taxon>
        <taxon>Blastochloris</taxon>
    </lineage>
</organism>
<evidence type="ECO:0000313" key="3">
    <source>
        <dbReference type="Proteomes" id="UP000065734"/>
    </source>
</evidence>
<dbReference type="Proteomes" id="UP000065734">
    <property type="component" value="Chromosome I"/>
</dbReference>
<dbReference type="EMBL" id="LN907867">
    <property type="protein sequence ID" value="CUU41359.1"/>
    <property type="molecule type" value="Genomic_DNA"/>
</dbReference>
<reference evidence="3" key="3">
    <citation type="journal article" date="2016" name="Genome Announc.">
        <title>Revised genome sequence of the purple photosynthetic bacterium Blastochloris viridis.</title>
        <authorList>
            <person name="Liu L.N."/>
            <person name="Faulkner M."/>
            <person name="Liu X."/>
            <person name="Huang F."/>
            <person name="Darby A.C."/>
            <person name="Hall N."/>
        </authorList>
    </citation>
    <scope>NUCLEOTIDE SEQUENCE [LARGE SCALE GENOMIC DNA]</scope>
    <source>
        <strain evidence="3">ATCC 19567 / DSM 133 / F</strain>
    </source>
</reference>
<dbReference type="AlphaFoldDB" id="A0A0H5BAE3"/>
<dbReference type="RefSeq" id="WP_055036605.1">
    <property type="nucleotide sequence ID" value="NZ_AP014854.2"/>
</dbReference>